<evidence type="ECO:0000313" key="5">
    <source>
        <dbReference type="Proteomes" id="UP001732720"/>
    </source>
</evidence>
<evidence type="ECO:0000313" key="6">
    <source>
        <dbReference type="RefSeq" id="XP_020022195.1"/>
    </source>
</evidence>
<reference evidence="6" key="3">
    <citation type="submission" date="2025-04" db="UniProtKB">
        <authorList>
            <consortium name="RefSeq"/>
        </authorList>
    </citation>
    <scope>IDENTIFICATION</scope>
    <source>
        <tissue evidence="6">Leukocyte</tissue>
    </source>
</reference>
<keyword evidence="5" id="KW-1185">Reference proteome</keyword>
<feature type="domain" description="PH" evidence="2">
    <location>
        <begin position="18"/>
        <end position="119"/>
    </location>
</feature>
<dbReference type="Gene3D" id="2.30.29.30">
    <property type="entry name" value="Pleckstrin-homology domain (PH domain)/Phosphotyrosine-binding domain (PTB)"/>
    <property type="match status" value="1"/>
</dbReference>
<evidence type="ECO:0000313" key="3">
    <source>
        <dbReference type="EMBL" id="JAV43612.1"/>
    </source>
</evidence>
<name>A0A250YIZ6_CASCN</name>
<dbReference type="PANTHER" id="PTHR15871:SF2">
    <property type="entry name" value="PLECKSTRIN HOMOLOGY DOMAIN-CONTAINING FAMILY O MEMBER 2"/>
    <property type="match status" value="1"/>
</dbReference>
<dbReference type="InterPro" id="IPR043448">
    <property type="entry name" value="PKHO1/2"/>
</dbReference>
<feature type="compositionally biased region" description="Low complexity" evidence="1">
    <location>
        <begin position="228"/>
        <end position="240"/>
    </location>
</feature>
<feature type="compositionally biased region" description="Low complexity" evidence="1">
    <location>
        <begin position="326"/>
        <end position="347"/>
    </location>
</feature>
<dbReference type="Proteomes" id="UP001732720">
    <property type="component" value="Chromosome 2"/>
</dbReference>
<proteinExistence type="predicted"/>
<feature type="compositionally biased region" description="Low complexity" evidence="1">
    <location>
        <begin position="200"/>
        <end position="218"/>
    </location>
</feature>
<dbReference type="GO" id="GO:0071888">
    <property type="term" value="P:macrophage apoptotic process"/>
    <property type="evidence" value="ECO:0007669"/>
    <property type="project" value="TreeGrafter"/>
</dbReference>
<accession>A0A250YIZ6</accession>
<dbReference type="SUPFAM" id="SSF50729">
    <property type="entry name" value="PH domain-like"/>
    <property type="match status" value="1"/>
</dbReference>
<dbReference type="Ensembl" id="ENSCCNT00000034257.1">
    <property type="protein sequence ID" value="ENSCCNP00000027045.1"/>
    <property type="gene ID" value="ENSCCNG00000026183.1"/>
</dbReference>
<evidence type="ECO:0000313" key="4">
    <source>
        <dbReference type="Ensembl" id="ENSCCNP00000027045.1"/>
    </source>
</evidence>
<dbReference type="SMART" id="SM00233">
    <property type="entry name" value="PH"/>
    <property type="match status" value="1"/>
</dbReference>
<sequence>MEEEGVKEGSEKPRVARMVDKAGWIKKSSGGLLGLWKDRYLLLCQAQLLVYENEDEQKCLETVELGSYEKCQDLRALLKRKHRFILLRSPGNKVSDIKFQAPSGEEKESWIKALNEGISRGKNKAFDEVKVDKSCALEHVTRDRVRGGQRRRPPTRVHLKEVASAASDGLLRLDLEVPDSGPPVFAPSNDVSATQPRETPLPLLPSTKPSPLPDTSSLGDGVEMPVGESTPTPTSASTEAQPESQEDSETPVGEDSGSKQPPSSFLPDKLKVSWDNSSLEEAPAPESTELSQVSFSEALEAAPKEVKKPPAPPPKILSEKMKACLSGMESSGPGPSPGAPETSAPGPVQVSVNGVGEGPEPVQPPQAAGTPGTSPEDVTKSPALPSWDLPAQFHPRCSSLGNLLGEVPQRPQLPKERLYRAQLEVKVASEQTEKLLNTMLGSEPPPVNTEALLSQAVEQLRQVTQVLQEMRDLGELSQEAPGLREKQKELVTLYRRSAP</sequence>
<evidence type="ECO:0000256" key="1">
    <source>
        <dbReference type="SAM" id="MobiDB-lite"/>
    </source>
</evidence>
<dbReference type="PROSITE" id="PS50003">
    <property type="entry name" value="PH_DOMAIN"/>
    <property type="match status" value="1"/>
</dbReference>
<dbReference type="OrthoDB" id="8860305at2759"/>
<reference evidence="3" key="1">
    <citation type="journal article" date="2017" name="G3 (Bethesda)">
        <title>De Novo Genome and Transcriptome Assembly of the Canadian Beaver (Castor canadensis).</title>
        <authorList>
            <person name="Lok S."/>
            <person name="Paton T.A."/>
            <person name="Wang Z."/>
            <person name="Kaur G."/>
            <person name="Walker S."/>
            <person name="Yuen R.K."/>
            <person name="Sung W.W."/>
            <person name="Whitney J."/>
            <person name="Buchanan J.A."/>
            <person name="Trost B."/>
            <person name="Singh N."/>
            <person name="Apresto B."/>
            <person name="Chen N."/>
            <person name="Coole M."/>
            <person name="Dawson T.J."/>
            <person name="Ho K.Y."/>
            <person name="Hu Z."/>
            <person name="Pullenayegum S."/>
            <person name="Samler K."/>
            <person name="Shipstone A."/>
            <person name="Tsoi F."/>
            <person name="Wang T."/>
            <person name="Pereira S.L."/>
            <person name="Rostami P."/>
            <person name="Ryan C.A."/>
            <person name="Tong A.H."/>
            <person name="Ng K."/>
            <person name="Sundaravadanam Y."/>
            <person name="Simpson J.T."/>
            <person name="Lim B.K."/>
            <person name="Engstrom M.D."/>
            <person name="Dutton C.J."/>
            <person name="Kerr K.C."/>
            <person name="Franke M."/>
            <person name="Rapley W."/>
            <person name="Wintle R.F."/>
            <person name="Scherer S.W."/>
        </authorList>
    </citation>
    <scope>NUCLEOTIDE SEQUENCE</scope>
    <source>
        <strain evidence="3">Ward</strain>
        <tissue evidence="3">Leukocyte</tissue>
    </source>
</reference>
<reference evidence="4" key="2">
    <citation type="submission" date="2023-09" db="UniProtKB">
        <authorList>
            <consortium name="Ensembl"/>
        </authorList>
    </citation>
    <scope>IDENTIFICATION</scope>
</reference>
<dbReference type="CDD" id="cd13317">
    <property type="entry name" value="PH_PLEKHO1_PLEKHO2"/>
    <property type="match status" value="1"/>
</dbReference>
<dbReference type="GeneID" id="109688297"/>
<dbReference type="AlphaFoldDB" id="A0A250YIZ6"/>
<dbReference type="InterPro" id="IPR011993">
    <property type="entry name" value="PH-like_dom_sf"/>
</dbReference>
<dbReference type="EMBL" id="GFFW01001176">
    <property type="protein sequence ID" value="JAV43612.1"/>
    <property type="molecule type" value="Transcribed_RNA"/>
</dbReference>
<feature type="region of interest" description="Disordered" evidence="1">
    <location>
        <begin position="181"/>
        <end position="390"/>
    </location>
</feature>
<dbReference type="RefSeq" id="XP_020022195.1">
    <property type="nucleotide sequence ID" value="XM_020166606.1"/>
</dbReference>
<dbReference type="Pfam" id="PF00169">
    <property type="entry name" value="PH"/>
    <property type="match status" value="1"/>
</dbReference>
<dbReference type="FunFam" id="2.30.29.30:FF:000490">
    <property type="entry name" value="Pleckstrin homology domain containing O2"/>
    <property type="match status" value="1"/>
</dbReference>
<protein>
    <submittedName>
        <fullName evidence="6">Pleckstrin homology domain-containing family O member 2</fullName>
    </submittedName>
    <submittedName>
        <fullName evidence="3">Pleckstriny domain-containing family O member 2</fullName>
    </submittedName>
</protein>
<dbReference type="CTD" id="80301"/>
<dbReference type="KEGG" id="ccan:109688297"/>
<dbReference type="InterPro" id="IPR001849">
    <property type="entry name" value="PH_domain"/>
</dbReference>
<organism evidence="3">
    <name type="scientific">Castor canadensis</name>
    <name type="common">American beaver</name>
    <dbReference type="NCBI Taxonomy" id="51338"/>
    <lineage>
        <taxon>Eukaryota</taxon>
        <taxon>Metazoa</taxon>
        <taxon>Chordata</taxon>
        <taxon>Craniata</taxon>
        <taxon>Vertebrata</taxon>
        <taxon>Euteleostomi</taxon>
        <taxon>Mammalia</taxon>
        <taxon>Eutheria</taxon>
        <taxon>Euarchontoglires</taxon>
        <taxon>Glires</taxon>
        <taxon>Rodentia</taxon>
        <taxon>Castorimorpha</taxon>
        <taxon>Castoridae</taxon>
        <taxon>Castor</taxon>
    </lineage>
</organism>
<dbReference type="PANTHER" id="PTHR15871">
    <property type="entry name" value="PH DOMAIN-CONTAINING PROTEIN"/>
    <property type="match status" value="1"/>
</dbReference>
<gene>
    <name evidence="3" type="primary">PLEKHO2</name>
    <name evidence="4 6" type="synonym">Plekho2</name>
</gene>
<evidence type="ECO:0000259" key="2">
    <source>
        <dbReference type="PROSITE" id="PS50003"/>
    </source>
</evidence>